<protein>
    <recommendedName>
        <fullName evidence="2">HTH CENPB-type domain-containing protein</fullName>
    </recommendedName>
</protein>
<dbReference type="InterPro" id="IPR006600">
    <property type="entry name" value="HTH_CenpB_DNA-bd_dom"/>
</dbReference>
<reference evidence="3 4" key="1">
    <citation type="journal article" date="2019" name="Commun. Biol.">
        <title>The bagworm genome reveals a unique fibroin gene that provides high tensile strength.</title>
        <authorList>
            <person name="Kono N."/>
            <person name="Nakamura H."/>
            <person name="Ohtoshi R."/>
            <person name="Tomita M."/>
            <person name="Numata K."/>
            <person name="Arakawa K."/>
        </authorList>
    </citation>
    <scope>NUCLEOTIDE SEQUENCE [LARGE SCALE GENOMIC DNA]</scope>
</reference>
<keyword evidence="4" id="KW-1185">Reference proteome</keyword>
<sequence>MGPPPIFTTEEENLLVCWIEVMAKKGFPINKNNLAQTVHDIIRNDERPTPSKVNLPGRAWMERFLKRHKDISQRNSENIDISRNRVTEKDIRN</sequence>
<dbReference type="PROSITE" id="PS51253">
    <property type="entry name" value="HTH_CENPB"/>
    <property type="match status" value="1"/>
</dbReference>
<dbReference type="Proteomes" id="UP000299102">
    <property type="component" value="Unassembled WGS sequence"/>
</dbReference>
<comment type="caution">
    <text evidence="3">The sequence shown here is derived from an EMBL/GenBank/DDBJ whole genome shotgun (WGS) entry which is preliminary data.</text>
</comment>
<dbReference type="OrthoDB" id="4327074at2759"/>
<organism evidence="3 4">
    <name type="scientific">Eumeta variegata</name>
    <name type="common">Bagworm moth</name>
    <name type="synonym">Eumeta japonica</name>
    <dbReference type="NCBI Taxonomy" id="151549"/>
    <lineage>
        <taxon>Eukaryota</taxon>
        <taxon>Metazoa</taxon>
        <taxon>Ecdysozoa</taxon>
        <taxon>Arthropoda</taxon>
        <taxon>Hexapoda</taxon>
        <taxon>Insecta</taxon>
        <taxon>Pterygota</taxon>
        <taxon>Neoptera</taxon>
        <taxon>Endopterygota</taxon>
        <taxon>Lepidoptera</taxon>
        <taxon>Glossata</taxon>
        <taxon>Ditrysia</taxon>
        <taxon>Tineoidea</taxon>
        <taxon>Psychidae</taxon>
        <taxon>Oiketicinae</taxon>
        <taxon>Eumeta</taxon>
    </lineage>
</organism>
<name>A0A4C1SCF0_EUMVA</name>
<proteinExistence type="predicted"/>
<keyword evidence="1" id="KW-0238">DNA-binding</keyword>
<evidence type="ECO:0000313" key="4">
    <source>
        <dbReference type="Proteomes" id="UP000299102"/>
    </source>
</evidence>
<dbReference type="EMBL" id="BGZK01000001">
    <property type="protein sequence ID" value="GBO98759.1"/>
    <property type="molecule type" value="Genomic_DNA"/>
</dbReference>
<accession>A0A4C1SCF0</accession>
<gene>
    <name evidence="3" type="ORF">EVAR_247_1</name>
</gene>
<dbReference type="AlphaFoldDB" id="A0A4C1SCF0"/>
<dbReference type="GO" id="GO:0003677">
    <property type="term" value="F:DNA binding"/>
    <property type="evidence" value="ECO:0007669"/>
    <property type="project" value="UniProtKB-KW"/>
</dbReference>
<feature type="domain" description="HTH CENPB-type" evidence="2">
    <location>
        <begin position="1"/>
        <end position="74"/>
    </location>
</feature>
<evidence type="ECO:0000256" key="1">
    <source>
        <dbReference type="ARBA" id="ARBA00023125"/>
    </source>
</evidence>
<evidence type="ECO:0000313" key="3">
    <source>
        <dbReference type="EMBL" id="GBO98759.1"/>
    </source>
</evidence>
<evidence type="ECO:0000259" key="2">
    <source>
        <dbReference type="PROSITE" id="PS51253"/>
    </source>
</evidence>
<dbReference type="Pfam" id="PF03221">
    <property type="entry name" value="HTH_Tnp_Tc5"/>
    <property type="match status" value="1"/>
</dbReference>